<dbReference type="Pfam" id="PF07690">
    <property type="entry name" value="MFS_1"/>
    <property type="match status" value="1"/>
</dbReference>
<keyword evidence="2" id="KW-0813">Transport</keyword>
<accession>A0A5S4FMP8</accession>
<reference evidence="8 9" key="1">
    <citation type="submission" date="2019-05" db="EMBL/GenBank/DDBJ databases">
        <title>Draft genome sequence of Nonomuraea zeae DSM 100528.</title>
        <authorList>
            <person name="Saricaoglu S."/>
            <person name="Isik K."/>
        </authorList>
    </citation>
    <scope>NUCLEOTIDE SEQUENCE [LARGE SCALE GENOMIC DNA]</scope>
    <source>
        <strain evidence="8 9">DSM 100528</strain>
    </source>
</reference>
<feature type="transmembrane region" description="Helical" evidence="7">
    <location>
        <begin position="193"/>
        <end position="215"/>
    </location>
</feature>
<evidence type="ECO:0000256" key="6">
    <source>
        <dbReference type="ARBA" id="ARBA00023136"/>
    </source>
</evidence>
<evidence type="ECO:0000256" key="5">
    <source>
        <dbReference type="ARBA" id="ARBA00022989"/>
    </source>
</evidence>
<name>A0A5S4FMP8_9ACTN</name>
<feature type="transmembrane region" description="Helical" evidence="7">
    <location>
        <begin position="130"/>
        <end position="147"/>
    </location>
</feature>
<keyword evidence="4 7" id="KW-0812">Transmembrane</keyword>
<dbReference type="Proteomes" id="UP000306628">
    <property type="component" value="Unassembled WGS sequence"/>
</dbReference>
<feature type="transmembrane region" description="Helical" evidence="7">
    <location>
        <begin position="405"/>
        <end position="422"/>
    </location>
</feature>
<evidence type="ECO:0000313" key="8">
    <source>
        <dbReference type="EMBL" id="TMR21952.1"/>
    </source>
</evidence>
<comment type="subcellular location">
    <subcellularLocation>
        <location evidence="1">Cell membrane</location>
        <topology evidence="1">Multi-pass membrane protein</topology>
    </subcellularLocation>
</comment>
<evidence type="ECO:0000313" key="9">
    <source>
        <dbReference type="Proteomes" id="UP000306628"/>
    </source>
</evidence>
<dbReference type="EMBL" id="VCKX01000286">
    <property type="protein sequence ID" value="TMR21952.1"/>
    <property type="molecule type" value="Genomic_DNA"/>
</dbReference>
<evidence type="ECO:0000256" key="2">
    <source>
        <dbReference type="ARBA" id="ARBA00022448"/>
    </source>
</evidence>
<dbReference type="InterPro" id="IPR036259">
    <property type="entry name" value="MFS_trans_sf"/>
</dbReference>
<comment type="caution">
    <text evidence="8">The sequence shown here is derived from an EMBL/GenBank/DDBJ whole genome shotgun (WGS) entry which is preliminary data.</text>
</comment>
<proteinExistence type="predicted"/>
<keyword evidence="6 7" id="KW-0472">Membrane</keyword>
<dbReference type="PANTHER" id="PTHR23517">
    <property type="entry name" value="RESISTANCE PROTEIN MDTM, PUTATIVE-RELATED-RELATED"/>
    <property type="match status" value="1"/>
</dbReference>
<dbReference type="AlphaFoldDB" id="A0A5S4FMP8"/>
<dbReference type="InterPro" id="IPR050171">
    <property type="entry name" value="MFS_Transporters"/>
</dbReference>
<feature type="transmembrane region" description="Helical" evidence="7">
    <location>
        <begin position="153"/>
        <end position="172"/>
    </location>
</feature>
<dbReference type="OrthoDB" id="6803299at2"/>
<dbReference type="SUPFAM" id="SSF103473">
    <property type="entry name" value="MFS general substrate transporter"/>
    <property type="match status" value="1"/>
</dbReference>
<dbReference type="PANTHER" id="PTHR23517:SF2">
    <property type="entry name" value="MULTIDRUG RESISTANCE PROTEIN MDTH"/>
    <property type="match status" value="1"/>
</dbReference>
<organism evidence="8 9">
    <name type="scientific">Nonomuraea zeae</name>
    <dbReference type="NCBI Taxonomy" id="1642303"/>
    <lineage>
        <taxon>Bacteria</taxon>
        <taxon>Bacillati</taxon>
        <taxon>Actinomycetota</taxon>
        <taxon>Actinomycetes</taxon>
        <taxon>Streptosporangiales</taxon>
        <taxon>Streptosporangiaceae</taxon>
        <taxon>Nonomuraea</taxon>
    </lineage>
</organism>
<keyword evidence="5 7" id="KW-1133">Transmembrane helix</keyword>
<evidence type="ECO:0000256" key="4">
    <source>
        <dbReference type="ARBA" id="ARBA00022692"/>
    </source>
</evidence>
<evidence type="ECO:0000256" key="3">
    <source>
        <dbReference type="ARBA" id="ARBA00022475"/>
    </source>
</evidence>
<feature type="transmembrane region" description="Helical" evidence="7">
    <location>
        <begin position="428"/>
        <end position="450"/>
    </location>
</feature>
<feature type="transmembrane region" description="Helical" evidence="7">
    <location>
        <begin position="221"/>
        <end position="247"/>
    </location>
</feature>
<evidence type="ECO:0000256" key="7">
    <source>
        <dbReference type="SAM" id="Phobius"/>
    </source>
</evidence>
<feature type="transmembrane region" description="Helical" evidence="7">
    <location>
        <begin position="268"/>
        <end position="293"/>
    </location>
</feature>
<evidence type="ECO:0000256" key="1">
    <source>
        <dbReference type="ARBA" id="ARBA00004651"/>
    </source>
</evidence>
<feature type="transmembrane region" description="Helical" evidence="7">
    <location>
        <begin position="362"/>
        <end position="384"/>
    </location>
</feature>
<dbReference type="GO" id="GO:0022857">
    <property type="term" value="F:transmembrane transporter activity"/>
    <property type="evidence" value="ECO:0007669"/>
    <property type="project" value="InterPro"/>
</dbReference>
<gene>
    <name evidence="8" type="ORF">ETD85_50200</name>
</gene>
<sequence length="462" mass="47906">MTVRWCPSSGADARCWPGWSRACRASRSPGCDVGEVRERAQSPGARRLAGIVRAVVGFVVPPGGSPWLLTVRTLTYAVGSGAYLAVNAVFFTRYAGLSAAEVALGLSVRAAVELLVSVSLGRVADRVGGLRAWLAGSLAQALLFALYPQVRDVSAFLAVIVLMGCAGSLGAAGRARYIGDVVAAGRRVGVSAFLRSVQNIGLAAGTGLAGLALAVDTPSGYVLVIYLNSGILLLEVLLLACFGATAGSPAAAGPARFSRTTAMRDVPFLALSALNGLLALNEPMLFVVLPLWILQRTDAPQVLIAVTLVVNMAMTVLLQVRTSRRAEDVIGAARSQRFAGCWLAAACLTFWASGLSSGPWTVALLVGGLVTLTFGELYASAAAWGQSYGLAPDGMRAEYIAVHELGPKATWILGPLGVVALVMTPAGWLVMVVLFLAVAALCVPAARWAMSTPRPGAGTRTD</sequence>
<keyword evidence="9" id="KW-1185">Reference proteome</keyword>
<dbReference type="GO" id="GO:0005886">
    <property type="term" value="C:plasma membrane"/>
    <property type="evidence" value="ECO:0007669"/>
    <property type="project" value="UniProtKB-SubCell"/>
</dbReference>
<protein>
    <submittedName>
        <fullName evidence="8">MFS transporter</fullName>
    </submittedName>
</protein>
<feature type="transmembrane region" description="Helical" evidence="7">
    <location>
        <begin position="299"/>
        <end position="318"/>
    </location>
</feature>
<dbReference type="Gene3D" id="1.20.1250.20">
    <property type="entry name" value="MFS general substrate transporter like domains"/>
    <property type="match status" value="1"/>
</dbReference>
<keyword evidence="3" id="KW-1003">Cell membrane</keyword>
<feature type="transmembrane region" description="Helical" evidence="7">
    <location>
        <begin position="338"/>
        <end position="356"/>
    </location>
</feature>
<dbReference type="InterPro" id="IPR011701">
    <property type="entry name" value="MFS"/>
</dbReference>